<dbReference type="InterPro" id="IPR009057">
    <property type="entry name" value="Homeodomain-like_sf"/>
</dbReference>
<dbReference type="Proteomes" id="UP000298663">
    <property type="component" value="Unassembled WGS sequence"/>
</dbReference>
<evidence type="ECO:0000313" key="14">
    <source>
        <dbReference type="Proteomes" id="UP000298663"/>
    </source>
</evidence>
<keyword evidence="3" id="KW-0479">Metal-binding</keyword>
<evidence type="ECO:0000256" key="7">
    <source>
        <dbReference type="ARBA" id="ARBA00023125"/>
    </source>
</evidence>
<feature type="domain" description="ELM2" evidence="11">
    <location>
        <begin position="126"/>
        <end position="211"/>
    </location>
</feature>
<dbReference type="AlphaFoldDB" id="A0A4U5NYW3"/>
<gene>
    <name evidence="13" type="ORF">L596_012741</name>
</gene>
<evidence type="ECO:0000256" key="10">
    <source>
        <dbReference type="SAM" id="MobiDB-lite"/>
    </source>
</evidence>
<dbReference type="GO" id="GO:0006357">
    <property type="term" value="P:regulation of transcription by RNA polymerase II"/>
    <property type="evidence" value="ECO:0007669"/>
    <property type="project" value="TreeGrafter"/>
</dbReference>
<dbReference type="SMART" id="SM00717">
    <property type="entry name" value="SANT"/>
    <property type="match status" value="1"/>
</dbReference>
<dbReference type="GO" id="GO:0003714">
    <property type="term" value="F:transcription corepressor activity"/>
    <property type="evidence" value="ECO:0007669"/>
    <property type="project" value="TreeGrafter"/>
</dbReference>
<dbReference type="OrthoDB" id="10064338at2759"/>
<feature type="compositionally biased region" description="Acidic residues" evidence="10">
    <location>
        <begin position="13"/>
        <end position="40"/>
    </location>
</feature>
<evidence type="ECO:0000259" key="11">
    <source>
        <dbReference type="PROSITE" id="PS51156"/>
    </source>
</evidence>
<dbReference type="PROSITE" id="PS51293">
    <property type="entry name" value="SANT"/>
    <property type="match status" value="1"/>
</dbReference>
<dbReference type="FunFam" id="1.10.10.60:FF:000012">
    <property type="entry name" value="Metastasis-associated 1 family, member 3"/>
    <property type="match status" value="1"/>
</dbReference>
<dbReference type="Pfam" id="PF01448">
    <property type="entry name" value="ELM2"/>
    <property type="match status" value="1"/>
</dbReference>
<dbReference type="PANTHER" id="PTHR16089">
    <property type="entry name" value="REST COREPRESSOR COREST PROTEIN-RELATED"/>
    <property type="match status" value="1"/>
</dbReference>
<keyword evidence="6" id="KW-0805">Transcription regulation</keyword>
<sequence length="290" mass="33091">MEEERPASGEGDSVVESDMDSALEEEDMVEGETEAEETDEEGRKLGSGQLILTEIANDVIEAEDSRESNSSSSKSDEKKSDDDSRGRSKARDTPSPPMSRKRRIQDIQQADDGKRSSCSDAAPTDLEIREGKDFQALVPDYIEHGDEERATEAEKEICHWMPLEDAEAPKIDAYCNDCEAEFGLDRHQSLYMLQKTFYDYEKAKELCQKRTSLKEEWSAEDKNLFQHYLSVFGKNFSRIRTAMPHKSAAALIQHYYNTKKTQFTKSFFDVDHASHKEEEMYDESSDEDEG</sequence>
<dbReference type="InterPro" id="IPR000949">
    <property type="entry name" value="ELM2_dom"/>
</dbReference>
<keyword evidence="9" id="KW-0539">Nucleus</keyword>
<dbReference type="PANTHER" id="PTHR16089:SF28">
    <property type="entry name" value="REST COREPRESSOR"/>
    <property type="match status" value="1"/>
</dbReference>
<keyword evidence="4" id="KW-0863">Zinc-finger</keyword>
<keyword evidence="5" id="KW-0862">Zinc</keyword>
<accession>A0A4U5NYW3</accession>
<feature type="region of interest" description="Disordered" evidence="10">
    <location>
        <begin position="1"/>
        <end position="130"/>
    </location>
</feature>
<evidence type="ECO:0000256" key="9">
    <source>
        <dbReference type="ARBA" id="ARBA00023242"/>
    </source>
</evidence>
<reference evidence="13 14" key="1">
    <citation type="journal article" date="2015" name="Genome Biol.">
        <title>Comparative genomics of Steinernema reveals deeply conserved gene regulatory networks.</title>
        <authorList>
            <person name="Dillman A.R."/>
            <person name="Macchietto M."/>
            <person name="Porter C.F."/>
            <person name="Rogers A."/>
            <person name="Williams B."/>
            <person name="Antoshechkin I."/>
            <person name="Lee M.M."/>
            <person name="Goodwin Z."/>
            <person name="Lu X."/>
            <person name="Lewis E.E."/>
            <person name="Goodrich-Blair H."/>
            <person name="Stock S.P."/>
            <person name="Adams B.J."/>
            <person name="Sternberg P.W."/>
            <person name="Mortazavi A."/>
        </authorList>
    </citation>
    <scope>NUCLEOTIDE SEQUENCE [LARGE SCALE GENOMIC DNA]</scope>
    <source>
        <strain evidence="13 14">ALL</strain>
    </source>
</reference>
<evidence type="ECO:0000256" key="4">
    <source>
        <dbReference type="ARBA" id="ARBA00022771"/>
    </source>
</evidence>
<protein>
    <recommendedName>
        <fullName evidence="15">SANT domain-containing protein</fullName>
    </recommendedName>
</protein>
<dbReference type="GO" id="GO:0005667">
    <property type="term" value="C:transcription regulator complex"/>
    <property type="evidence" value="ECO:0007669"/>
    <property type="project" value="TreeGrafter"/>
</dbReference>
<evidence type="ECO:0000256" key="5">
    <source>
        <dbReference type="ARBA" id="ARBA00022833"/>
    </source>
</evidence>
<dbReference type="SMART" id="SM01189">
    <property type="entry name" value="ELM2"/>
    <property type="match status" value="1"/>
</dbReference>
<dbReference type="Gene3D" id="4.10.1240.50">
    <property type="match status" value="1"/>
</dbReference>
<comment type="subcellular location">
    <subcellularLocation>
        <location evidence="1">Nucleus</location>
    </subcellularLocation>
</comment>
<dbReference type="GO" id="GO:0003677">
    <property type="term" value="F:DNA binding"/>
    <property type="evidence" value="ECO:0007669"/>
    <property type="project" value="UniProtKB-KW"/>
</dbReference>
<keyword evidence="8" id="KW-0804">Transcription</keyword>
<organism evidence="13 14">
    <name type="scientific">Steinernema carpocapsae</name>
    <name type="common">Entomopathogenic nematode</name>
    <dbReference type="NCBI Taxonomy" id="34508"/>
    <lineage>
        <taxon>Eukaryota</taxon>
        <taxon>Metazoa</taxon>
        <taxon>Ecdysozoa</taxon>
        <taxon>Nematoda</taxon>
        <taxon>Chromadorea</taxon>
        <taxon>Rhabditida</taxon>
        <taxon>Tylenchina</taxon>
        <taxon>Panagrolaimomorpha</taxon>
        <taxon>Strongyloidoidea</taxon>
        <taxon>Steinernematidae</taxon>
        <taxon>Steinernema</taxon>
    </lineage>
</organism>
<dbReference type="Gene3D" id="1.10.10.60">
    <property type="entry name" value="Homeodomain-like"/>
    <property type="match status" value="1"/>
</dbReference>
<feature type="domain" description="SANT" evidence="12">
    <location>
        <begin position="212"/>
        <end position="263"/>
    </location>
</feature>
<keyword evidence="2" id="KW-0678">Repressor</keyword>
<evidence type="ECO:0000256" key="1">
    <source>
        <dbReference type="ARBA" id="ARBA00004123"/>
    </source>
</evidence>
<dbReference type="InterPro" id="IPR001005">
    <property type="entry name" value="SANT/Myb"/>
</dbReference>
<keyword evidence="14" id="KW-1185">Reference proteome</keyword>
<keyword evidence="7" id="KW-0238">DNA-binding</keyword>
<name>A0A4U5NYW3_STECR</name>
<evidence type="ECO:0000313" key="13">
    <source>
        <dbReference type="EMBL" id="TKR88513.1"/>
    </source>
</evidence>
<dbReference type="InterPro" id="IPR017884">
    <property type="entry name" value="SANT_dom"/>
</dbReference>
<dbReference type="SUPFAM" id="SSF46689">
    <property type="entry name" value="Homeodomain-like"/>
    <property type="match status" value="1"/>
</dbReference>
<proteinExistence type="predicted"/>
<dbReference type="EMBL" id="AZBU02000003">
    <property type="protein sequence ID" value="TKR88513.1"/>
    <property type="molecule type" value="Genomic_DNA"/>
</dbReference>
<evidence type="ECO:0000259" key="12">
    <source>
        <dbReference type="PROSITE" id="PS51293"/>
    </source>
</evidence>
<dbReference type="Pfam" id="PF00249">
    <property type="entry name" value="Myb_DNA-binding"/>
    <property type="match status" value="1"/>
</dbReference>
<evidence type="ECO:0000256" key="3">
    <source>
        <dbReference type="ARBA" id="ARBA00022723"/>
    </source>
</evidence>
<evidence type="ECO:0000256" key="8">
    <source>
        <dbReference type="ARBA" id="ARBA00023163"/>
    </source>
</evidence>
<evidence type="ECO:0000256" key="2">
    <source>
        <dbReference type="ARBA" id="ARBA00022491"/>
    </source>
</evidence>
<dbReference type="PROSITE" id="PS51156">
    <property type="entry name" value="ELM2"/>
    <property type="match status" value="1"/>
</dbReference>
<feature type="compositionally biased region" description="Basic and acidic residues" evidence="10">
    <location>
        <begin position="74"/>
        <end position="92"/>
    </location>
</feature>
<dbReference type="InterPro" id="IPR051066">
    <property type="entry name" value="Trans_reg/Corepressor"/>
</dbReference>
<dbReference type="GO" id="GO:0000118">
    <property type="term" value="C:histone deacetylase complex"/>
    <property type="evidence" value="ECO:0007669"/>
    <property type="project" value="TreeGrafter"/>
</dbReference>
<dbReference type="STRING" id="34508.A0A4U5NYW3"/>
<evidence type="ECO:0008006" key="15">
    <source>
        <dbReference type="Google" id="ProtNLM"/>
    </source>
</evidence>
<dbReference type="GO" id="GO:0008270">
    <property type="term" value="F:zinc ion binding"/>
    <property type="evidence" value="ECO:0007669"/>
    <property type="project" value="UniProtKB-KW"/>
</dbReference>
<evidence type="ECO:0000256" key="6">
    <source>
        <dbReference type="ARBA" id="ARBA00023015"/>
    </source>
</evidence>
<comment type="caution">
    <text evidence="13">The sequence shown here is derived from an EMBL/GenBank/DDBJ whole genome shotgun (WGS) entry which is preliminary data.</text>
</comment>
<reference evidence="13 14" key="2">
    <citation type="journal article" date="2019" name="G3 (Bethesda)">
        <title>Hybrid Assembly of the Genome of the Entomopathogenic Nematode Steinernema carpocapsae Identifies the X-Chromosome.</title>
        <authorList>
            <person name="Serra L."/>
            <person name="Macchietto M."/>
            <person name="Macias-Munoz A."/>
            <person name="McGill C.J."/>
            <person name="Rodriguez I.M."/>
            <person name="Rodriguez B."/>
            <person name="Murad R."/>
            <person name="Mortazavi A."/>
        </authorList>
    </citation>
    <scope>NUCLEOTIDE SEQUENCE [LARGE SCALE GENOMIC DNA]</scope>
    <source>
        <strain evidence="13 14">ALL</strain>
    </source>
</reference>